<keyword evidence="4" id="KW-0411">Iron-sulfur</keyword>
<dbReference type="PROSITE" id="PS51379">
    <property type="entry name" value="4FE4S_FER_2"/>
    <property type="match status" value="1"/>
</dbReference>
<dbReference type="PROSITE" id="PS51656">
    <property type="entry name" value="4FE4S"/>
    <property type="match status" value="1"/>
</dbReference>
<keyword evidence="3" id="KW-0408">Iron</keyword>
<dbReference type="Pfam" id="PF02906">
    <property type="entry name" value="Fe_hyd_lg_C"/>
    <property type="match status" value="1"/>
</dbReference>
<keyword evidence="1" id="KW-0004">4Fe-4S</keyword>
<dbReference type="InterPro" id="IPR004108">
    <property type="entry name" value="Fe_hydrogenase_lsu_C"/>
</dbReference>
<evidence type="ECO:0000256" key="3">
    <source>
        <dbReference type="ARBA" id="ARBA00023004"/>
    </source>
</evidence>
<dbReference type="InterPro" id="IPR017896">
    <property type="entry name" value="4Fe4S_Fe-S-bd"/>
</dbReference>
<feature type="domain" description="4Fe-4S ferredoxin-type" evidence="5">
    <location>
        <begin position="35"/>
        <end position="64"/>
    </location>
</feature>
<dbReference type="SUPFAM" id="SSF53920">
    <property type="entry name" value="Fe-only hydrogenase"/>
    <property type="match status" value="1"/>
</dbReference>
<dbReference type="PROSITE" id="PS00198">
    <property type="entry name" value="4FE4S_FER_1"/>
    <property type="match status" value="1"/>
</dbReference>
<evidence type="ECO:0000256" key="1">
    <source>
        <dbReference type="ARBA" id="ARBA00022485"/>
    </source>
</evidence>
<dbReference type="Proteomes" id="UP000886129">
    <property type="component" value="Unassembled WGS sequence"/>
</dbReference>
<evidence type="ECO:0000313" key="7">
    <source>
        <dbReference type="EMBL" id="HHF08436.1"/>
    </source>
</evidence>
<dbReference type="Pfam" id="PF04060">
    <property type="entry name" value="FeS"/>
    <property type="match status" value="1"/>
</dbReference>
<feature type="domain" description="4Fe-4S" evidence="6">
    <location>
        <begin position="344"/>
        <end position="405"/>
    </location>
</feature>
<accession>A0A7C5DWL5</accession>
<sequence>MNQMSEYILSNNANCQYCYKCLRNCQVKSISFSSGKSQIIEDECILCGECIDICPQGAKNYRRDLKKLKEISGNSFLVSIAPSFFAHFDSPFKVIGFLKSIGAAVVSETAIGADLVSEQYEKRFQRSKGPFITSACPVVVDYVEMYYPELSLYLAPIVSPAVAHHKFLKRHFGEFPTVFLGPCIAKKRELEGVFDLVLTFEELEEFFKAEKVDVEKFPERFPDPPFPEEGRFYPMNNGINHSVNKEFGQCLSIEGIRNISWFFENFTSFDEKLFIELSACYGSCLEGPATRKDLSVLEKRRRIFQYKKVLDELAGKRISSYPYEFDLKREIKPRPVKIQYSEAEIQEVLLSIGKSDSSKELNCGACGYNTCREKAAAVLQGKAEKEMCITYLIDKVSSVSNLVVEETPNIILIHKNDQIVYRNRVARNYFKNFSDDNLLEIAKRCENSGENII</sequence>
<evidence type="ECO:0000256" key="4">
    <source>
        <dbReference type="ARBA" id="ARBA00023014"/>
    </source>
</evidence>
<proteinExistence type="predicted"/>
<dbReference type="Gene3D" id="3.40.950.10">
    <property type="entry name" value="Fe-only Hydrogenase (Larger Subunit), Chain L, domain 3"/>
    <property type="match status" value="1"/>
</dbReference>
<dbReference type="Gene3D" id="3.30.70.20">
    <property type="match status" value="1"/>
</dbReference>
<dbReference type="GO" id="GO:0046872">
    <property type="term" value="F:metal ion binding"/>
    <property type="evidence" value="ECO:0007669"/>
    <property type="project" value="UniProtKB-KW"/>
</dbReference>
<dbReference type="Gene3D" id="1.10.15.40">
    <property type="entry name" value="Electron transport complex subunit B, putative Fe-S cluster"/>
    <property type="match status" value="1"/>
</dbReference>
<dbReference type="InterPro" id="IPR017900">
    <property type="entry name" value="4Fe4S_Fe_S_CS"/>
</dbReference>
<feature type="non-terminal residue" evidence="7">
    <location>
        <position position="453"/>
    </location>
</feature>
<dbReference type="AlphaFoldDB" id="A0A7C5DWL5"/>
<name>A0A7C5DWL5_9BACT</name>
<dbReference type="EMBL" id="DRTH01000089">
    <property type="protein sequence ID" value="HHF08436.1"/>
    <property type="molecule type" value="Genomic_DNA"/>
</dbReference>
<dbReference type="GO" id="GO:0051539">
    <property type="term" value="F:4 iron, 4 sulfur cluster binding"/>
    <property type="evidence" value="ECO:0007669"/>
    <property type="project" value="UniProtKB-KW"/>
</dbReference>
<dbReference type="PANTHER" id="PTHR11615">
    <property type="entry name" value="NITRATE, FORMATE, IRON DEHYDROGENASE"/>
    <property type="match status" value="1"/>
</dbReference>
<protein>
    <submittedName>
        <fullName evidence="7">Ferredoxin</fullName>
    </submittedName>
</protein>
<keyword evidence="2" id="KW-0479">Metal-binding</keyword>
<evidence type="ECO:0000259" key="6">
    <source>
        <dbReference type="PROSITE" id="PS51656"/>
    </source>
</evidence>
<organism evidence="7">
    <name type="scientific">Kosmotoga arenicorallina</name>
    <dbReference type="NCBI Taxonomy" id="688066"/>
    <lineage>
        <taxon>Bacteria</taxon>
        <taxon>Thermotogati</taxon>
        <taxon>Thermotogota</taxon>
        <taxon>Thermotogae</taxon>
        <taxon>Kosmotogales</taxon>
        <taxon>Kosmotogaceae</taxon>
        <taxon>Kosmotoga</taxon>
    </lineage>
</organism>
<dbReference type="SUPFAM" id="SSF54862">
    <property type="entry name" value="4Fe-4S ferredoxins"/>
    <property type="match status" value="1"/>
</dbReference>
<gene>
    <name evidence="7" type="ORF">ENL26_01525</name>
</gene>
<dbReference type="InterPro" id="IPR007202">
    <property type="entry name" value="4Fe-4S_dom"/>
</dbReference>
<dbReference type="Pfam" id="PF00037">
    <property type="entry name" value="Fer4"/>
    <property type="match status" value="1"/>
</dbReference>
<reference evidence="7" key="1">
    <citation type="journal article" date="2020" name="mSystems">
        <title>Genome- and Community-Level Interaction Insights into Carbon Utilization and Element Cycling Functions of Hydrothermarchaeota in Hydrothermal Sediment.</title>
        <authorList>
            <person name="Zhou Z."/>
            <person name="Liu Y."/>
            <person name="Xu W."/>
            <person name="Pan J."/>
            <person name="Luo Z.H."/>
            <person name="Li M."/>
        </authorList>
    </citation>
    <scope>NUCLEOTIDE SEQUENCE [LARGE SCALE GENOMIC DNA]</scope>
    <source>
        <strain evidence="7">HyVt-80</strain>
    </source>
</reference>
<evidence type="ECO:0000259" key="5">
    <source>
        <dbReference type="PROSITE" id="PS51379"/>
    </source>
</evidence>
<dbReference type="InterPro" id="IPR050340">
    <property type="entry name" value="Cytosolic_Fe-S_CAF"/>
</dbReference>
<dbReference type="InterPro" id="IPR009016">
    <property type="entry name" value="Fe_hydrogenase"/>
</dbReference>
<comment type="caution">
    <text evidence="7">The sequence shown here is derived from an EMBL/GenBank/DDBJ whole genome shotgun (WGS) entry which is preliminary data.</text>
</comment>
<evidence type="ECO:0000256" key="2">
    <source>
        <dbReference type="ARBA" id="ARBA00022723"/>
    </source>
</evidence>